<name>A0A1T5DKG5_9SPHN</name>
<reference evidence="2" key="1">
    <citation type="submission" date="2017-02" db="EMBL/GenBank/DDBJ databases">
        <authorList>
            <person name="Varghese N."/>
            <person name="Submissions S."/>
        </authorList>
    </citation>
    <scope>NUCLEOTIDE SEQUENCE [LARGE SCALE GENOMIC DNA]</scope>
    <source>
        <strain evidence="2">R11H</strain>
    </source>
</reference>
<dbReference type="AlphaFoldDB" id="A0A1T5DKG5"/>
<accession>A0A1T5DKG5</accession>
<gene>
    <name evidence="1" type="ORF">SAMN06295937_101515</name>
</gene>
<sequence>MGIVDEPVEDGVGIGRTADQLVPFRDRKLAGDERGTTTISILEDFQKMMPGIGFERFQPLVVEDQQLDLAEALQARRNAAVTAG</sequence>
<protein>
    <submittedName>
        <fullName evidence="1">Uncharacterized protein</fullName>
    </submittedName>
</protein>
<dbReference type="Proteomes" id="UP000190044">
    <property type="component" value="Unassembled WGS sequence"/>
</dbReference>
<organism evidence="1 2">
    <name type="scientific">Sphingopyxis flava</name>
    <dbReference type="NCBI Taxonomy" id="1507287"/>
    <lineage>
        <taxon>Bacteria</taxon>
        <taxon>Pseudomonadati</taxon>
        <taxon>Pseudomonadota</taxon>
        <taxon>Alphaproteobacteria</taxon>
        <taxon>Sphingomonadales</taxon>
        <taxon>Sphingomonadaceae</taxon>
        <taxon>Sphingopyxis</taxon>
    </lineage>
</organism>
<evidence type="ECO:0000313" key="1">
    <source>
        <dbReference type="EMBL" id="SKB72202.1"/>
    </source>
</evidence>
<keyword evidence="2" id="KW-1185">Reference proteome</keyword>
<dbReference type="EMBL" id="FUYP01000015">
    <property type="protein sequence ID" value="SKB72202.1"/>
    <property type="molecule type" value="Genomic_DNA"/>
</dbReference>
<proteinExistence type="predicted"/>
<evidence type="ECO:0000313" key="2">
    <source>
        <dbReference type="Proteomes" id="UP000190044"/>
    </source>
</evidence>